<evidence type="ECO:0000313" key="3">
    <source>
        <dbReference type="Proteomes" id="UP000287872"/>
    </source>
</evidence>
<name>A0A401UPE4_9CLOT</name>
<dbReference type="Proteomes" id="UP000287872">
    <property type="component" value="Unassembled WGS sequence"/>
</dbReference>
<dbReference type="AlphaFoldDB" id="A0A401UPE4"/>
<accession>A0A401UPE4</accession>
<keyword evidence="1" id="KW-0812">Transmembrane</keyword>
<protein>
    <submittedName>
        <fullName evidence="2">Uncharacterized protein</fullName>
    </submittedName>
</protein>
<evidence type="ECO:0000256" key="1">
    <source>
        <dbReference type="SAM" id="Phobius"/>
    </source>
</evidence>
<keyword evidence="1" id="KW-0472">Membrane</keyword>
<sequence>MTKLERYESYGGNLIDGLKGVGWINLVCSIVCAIFIWFKFGKMDIGSYSDEINPIAVVSGIALIVSGIIVLIIMLSIAHILENSIVTRNKVEETEEIKPVNTFKAESTVKSVKETQDIKNNIKAECQKEPKIKEVIKVEHIKEKPITYAEDLGYSWKCTCGNINDISDESCSKCKSNKNYILSNFSEY</sequence>
<feature type="transmembrane region" description="Helical" evidence="1">
    <location>
        <begin position="52"/>
        <end position="81"/>
    </location>
</feature>
<proteinExistence type="predicted"/>
<dbReference type="EMBL" id="BHYK01000017">
    <property type="protein sequence ID" value="GCD11396.1"/>
    <property type="molecule type" value="Genomic_DNA"/>
</dbReference>
<reference evidence="2 3" key="1">
    <citation type="submission" date="2018-11" db="EMBL/GenBank/DDBJ databases">
        <title>Genome sequencing and assembly of Clostridium tagluense strain A121.</title>
        <authorList>
            <person name="Murakami T."/>
            <person name="Segawa T."/>
            <person name="Shcherbakova V.A."/>
            <person name="Mori H."/>
            <person name="Yoshimura Y."/>
        </authorList>
    </citation>
    <scope>NUCLEOTIDE SEQUENCE [LARGE SCALE GENOMIC DNA]</scope>
    <source>
        <strain evidence="2 3">A121</strain>
    </source>
</reference>
<keyword evidence="3" id="KW-1185">Reference proteome</keyword>
<feature type="transmembrane region" description="Helical" evidence="1">
    <location>
        <begin position="20"/>
        <end position="40"/>
    </location>
</feature>
<dbReference type="RefSeq" id="WP_125003182.1">
    <property type="nucleotide sequence ID" value="NZ_BHYK01000017.1"/>
</dbReference>
<organism evidence="2 3">
    <name type="scientific">Clostridium tagluense</name>
    <dbReference type="NCBI Taxonomy" id="360422"/>
    <lineage>
        <taxon>Bacteria</taxon>
        <taxon>Bacillati</taxon>
        <taxon>Bacillota</taxon>
        <taxon>Clostridia</taxon>
        <taxon>Eubacteriales</taxon>
        <taxon>Clostridiaceae</taxon>
        <taxon>Clostridium</taxon>
    </lineage>
</organism>
<comment type="caution">
    <text evidence="2">The sequence shown here is derived from an EMBL/GenBank/DDBJ whole genome shotgun (WGS) entry which is preliminary data.</text>
</comment>
<evidence type="ECO:0000313" key="2">
    <source>
        <dbReference type="EMBL" id="GCD11396.1"/>
    </source>
</evidence>
<keyword evidence="1" id="KW-1133">Transmembrane helix</keyword>
<dbReference type="OrthoDB" id="1758253at2"/>
<gene>
    <name evidence="2" type="ORF">Ctaglu_30190</name>
</gene>